<accession>A0A8D8K6H5</accession>
<proteinExistence type="predicted"/>
<dbReference type="EMBL" id="HBUE01200766">
    <property type="protein sequence ID" value="CAG6529761.1"/>
    <property type="molecule type" value="Transcribed_RNA"/>
</dbReference>
<name>A0A8D8K6H5_CULPI</name>
<dbReference type="AlphaFoldDB" id="A0A8D8K6H5"/>
<reference evidence="1" key="1">
    <citation type="submission" date="2021-05" db="EMBL/GenBank/DDBJ databases">
        <authorList>
            <person name="Alioto T."/>
            <person name="Alioto T."/>
            <person name="Gomez Garrido J."/>
        </authorList>
    </citation>
    <scope>NUCLEOTIDE SEQUENCE</scope>
</reference>
<sequence>MVAAGVNPFTDIICSRWSLADGSTEDLHKVKSFRIIDDDQISGQLNSDGIRFGAACYLVPYKPFRSGRRPIWLPLRWSVLPDRSRCTNEGNIFLFNLRHPTENRRSVKCFY</sequence>
<evidence type="ECO:0000313" key="1">
    <source>
        <dbReference type="EMBL" id="CAG6581551.1"/>
    </source>
</evidence>
<dbReference type="EMBL" id="HBUE01306927">
    <property type="protein sequence ID" value="CAG6581551.1"/>
    <property type="molecule type" value="Transcribed_RNA"/>
</dbReference>
<protein>
    <submittedName>
        <fullName evidence="1">(northern house mosquito) hypothetical protein</fullName>
    </submittedName>
</protein>
<organism evidence="1">
    <name type="scientific">Culex pipiens</name>
    <name type="common">House mosquito</name>
    <dbReference type="NCBI Taxonomy" id="7175"/>
    <lineage>
        <taxon>Eukaryota</taxon>
        <taxon>Metazoa</taxon>
        <taxon>Ecdysozoa</taxon>
        <taxon>Arthropoda</taxon>
        <taxon>Hexapoda</taxon>
        <taxon>Insecta</taxon>
        <taxon>Pterygota</taxon>
        <taxon>Neoptera</taxon>
        <taxon>Endopterygota</taxon>
        <taxon>Diptera</taxon>
        <taxon>Nematocera</taxon>
        <taxon>Culicoidea</taxon>
        <taxon>Culicidae</taxon>
        <taxon>Culicinae</taxon>
        <taxon>Culicini</taxon>
        <taxon>Culex</taxon>
        <taxon>Culex</taxon>
    </lineage>
</organism>